<dbReference type="InterPro" id="IPR006764">
    <property type="entry name" value="SAM_dep_MeTrfase_SAV2177_type"/>
</dbReference>
<feature type="region of interest" description="Disordered" evidence="1">
    <location>
        <begin position="1"/>
        <end position="26"/>
    </location>
</feature>
<proteinExistence type="predicted"/>
<dbReference type="AlphaFoldDB" id="A0A286DNK2"/>
<dbReference type="SUPFAM" id="SSF53335">
    <property type="entry name" value="S-adenosyl-L-methionine-dependent methyltransferases"/>
    <property type="match status" value="1"/>
</dbReference>
<protein>
    <submittedName>
        <fullName evidence="2">S-adenosyl methyltransferase</fullName>
    </submittedName>
</protein>
<dbReference type="GO" id="GO:0032259">
    <property type="term" value="P:methylation"/>
    <property type="evidence" value="ECO:0007669"/>
    <property type="project" value="UniProtKB-KW"/>
</dbReference>
<dbReference type="OrthoDB" id="4134439at2"/>
<reference evidence="2 3" key="1">
    <citation type="submission" date="2017-09" db="EMBL/GenBank/DDBJ databases">
        <authorList>
            <person name="Ehlers B."/>
            <person name="Leendertz F.H."/>
        </authorList>
    </citation>
    <scope>NUCLEOTIDE SEQUENCE [LARGE SCALE GENOMIC DNA]</scope>
    <source>
        <strain evidence="2 3">CGMCC 4.7095</strain>
    </source>
</reference>
<evidence type="ECO:0000256" key="1">
    <source>
        <dbReference type="SAM" id="MobiDB-lite"/>
    </source>
</evidence>
<organism evidence="2 3">
    <name type="scientific">Streptomyces zhaozhouensis</name>
    <dbReference type="NCBI Taxonomy" id="1300267"/>
    <lineage>
        <taxon>Bacteria</taxon>
        <taxon>Bacillati</taxon>
        <taxon>Actinomycetota</taxon>
        <taxon>Actinomycetes</taxon>
        <taxon>Kitasatosporales</taxon>
        <taxon>Streptomycetaceae</taxon>
        <taxon>Streptomyces</taxon>
    </lineage>
</organism>
<name>A0A286DNK2_9ACTN</name>
<dbReference type="Proteomes" id="UP000219072">
    <property type="component" value="Unassembled WGS sequence"/>
</dbReference>
<evidence type="ECO:0000313" key="3">
    <source>
        <dbReference type="Proteomes" id="UP000219072"/>
    </source>
</evidence>
<accession>A0A286DNK2</accession>
<dbReference type="Gene3D" id="3.40.50.150">
    <property type="entry name" value="Vaccinia Virus protein VP39"/>
    <property type="match status" value="1"/>
</dbReference>
<sequence length="284" mass="31207">MINDPEPEDRVVSGQGEGAPPEALDLRTDQPHSARMYDYLLGGKDHYTVDAEAAEKALGPFPLLRTAARENRAFLGRAVRYLVREAGIRQFLDLGSGLPTAENVHQVAQADDPAARVVYVDNDPIVLVHGSALLARDDRTAVIQGDIRRPREVLENPRVTELLDLSQPLGLLAVAVLHFVADEEEPEGLVRVLREAVVPGSHFILSHATADLAPEAAMGVQHAYRKQGVPLTLRDRRRFTGFFDGLTLVEPGVQVVSDWRNEEPAESRPDHADVSWYGGIGRLD</sequence>
<dbReference type="EMBL" id="OCNE01000002">
    <property type="protein sequence ID" value="SOD60206.1"/>
    <property type="molecule type" value="Genomic_DNA"/>
</dbReference>
<keyword evidence="3" id="KW-1185">Reference proteome</keyword>
<gene>
    <name evidence="2" type="ORF">SAMN06297387_10250</name>
</gene>
<evidence type="ECO:0000313" key="2">
    <source>
        <dbReference type="EMBL" id="SOD60206.1"/>
    </source>
</evidence>
<dbReference type="PIRSF" id="PIRSF017393">
    <property type="entry name" value="MTase_SAV2177"/>
    <property type="match status" value="1"/>
</dbReference>
<dbReference type="InterPro" id="IPR029063">
    <property type="entry name" value="SAM-dependent_MTases_sf"/>
</dbReference>
<keyword evidence="2" id="KW-0808">Transferase</keyword>
<dbReference type="GO" id="GO:0008168">
    <property type="term" value="F:methyltransferase activity"/>
    <property type="evidence" value="ECO:0007669"/>
    <property type="project" value="UniProtKB-KW"/>
</dbReference>
<dbReference type="RefSeq" id="WP_097229490.1">
    <property type="nucleotide sequence ID" value="NZ_OCNE01000002.1"/>
</dbReference>
<keyword evidence="2" id="KW-0489">Methyltransferase</keyword>
<dbReference type="Pfam" id="PF04672">
    <property type="entry name" value="Methyltransf_19"/>
    <property type="match status" value="1"/>
</dbReference>